<evidence type="ECO:0000256" key="1">
    <source>
        <dbReference type="ARBA" id="ARBA00022722"/>
    </source>
</evidence>
<dbReference type="InterPro" id="IPR013520">
    <property type="entry name" value="Ribonucl_H"/>
</dbReference>
<dbReference type="SUPFAM" id="SSF52113">
    <property type="entry name" value="BRCT domain"/>
    <property type="match status" value="1"/>
</dbReference>
<sequence length="430" mass="44988">MNGYAVVDLETTGLRPGGHDRVVEVGVVLLSPTGEVEDTWSTLVNPERDLGPQDVHGIRAADVLAAPTFADLAGTLTTLLRGRTFVAHNARFDAGFLTAAYLRVGHAVPLTAETTLCTLRWAGRLLPQAPRTLAGCCASVGVPLEHHHSALADATAAAGLLRHYLELAGLPRADVAPGLGAPGRWTPPWWETVAAAERAAWPAIPDGGARCVVRGNATEREVPFLSRLVDSLVAVPGSEAQTDYLALLDHALMDRVLSVREQQALVATAHDLAIDQPTAIALHRAYLRSLARAAIADGVVSAAEREDLHAVASLLDLDPAEVDGALDAEAGAGVPPPLDDAALAPTVEHFRLAPGDKVVFTGEMAEPREVWQARAAAAGLVPHPNVTKQVRLVVAADPDSLSGKARKAAGYGIPIVTEAAFGRMLAAALV</sequence>
<keyword evidence="6" id="KW-1185">Reference proteome</keyword>
<dbReference type="SMART" id="SM00479">
    <property type="entry name" value="EXOIII"/>
    <property type="match status" value="1"/>
</dbReference>
<dbReference type="InterPro" id="IPR036397">
    <property type="entry name" value="RNaseH_sf"/>
</dbReference>
<dbReference type="FunFam" id="3.30.420.10:FF:000045">
    <property type="entry name" value="3'-5' exonuclease DinG"/>
    <property type="match status" value="1"/>
</dbReference>
<evidence type="ECO:0000313" key="5">
    <source>
        <dbReference type="EMBL" id="MPV89193.1"/>
    </source>
</evidence>
<dbReference type="Gene3D" id="3.40.50.10190">
    <property type="entry name" value="BRCT domain"/>
    <property type="match status" value="1"/>
</dbReference>
<evidence type="ECO:0000313" key="6">
    <source>
        <dbReference type="Proteomes" id="UP000429644"/>
    </source>
</evidence>
<evidence type="ECO:0000256" key="3">
    <source>
        <dbReference type="ARBA" id="ARBA00022839"/>
    </source>
</evidence>
<dbReference type="PANTHER" id="PTHR30231:SF4">
    <property type="entry name" value="PROTEIN NEN2"/>
    <property type="match status" value="1"/>
</dbReference>
<protein>
    <submittedName>
        <fullName evidence="5">DNA polymerase III subunit epsilon</fullName>
    </submittedName>
</protein>
<dbReference type="InterPro" id="IPR012337">
    <property type="entry name" value="RNaseH-like_sf"/>
</dbReference>
<dbReference type="Pfam" id="PF00929">
    <property type="entry name" value="RNase_T"/>
    <property type="match status" value="1"/>
</dbReference>
<dbReference type="SUPFAM" id="SSF158682">
    <property type="entry name" value="TerB-like"/>
    <property type="match status" value="1"/>
</dbReference>
<evidence type="ECO:0000259" key="4">
    <source>
        <dbReference type="SMART" id="SM00479"/>
    </source>
</evidence>
<accession>A0A7J9UXU7</accession>
<dbReference type="Gene3D" id="1.10.3680.10">
    <property type="entry name" value="TerB-like"/>
    <property type="match status" value="1"/>
</dbReference>
<dbReference type="EMBL" id="WHPD01002371">
    <property type="protein sequence ID" value="MPV89193.1"/>
    <property type="molecule type" value="Genomic_DNA"/>
</dbReference>
<feature type="non-terminal residue" evidence="5">
    <location>
        <position position="1"/>
    </location>
</feature>
<keyword evidence="1" id="KW-0540">Nuclease</keyword>
<dbReference type="CDD" id="cd06127">
    <property type="entry name" value="DEDDh"/>
    <property type="match status" value="1"/>
</dbReference>
<reference evidence="5 6" key="1">
    <citation type="submission" date="2019-10" db="EMBL/GenBank/DDBJ databases">
        <title>Georgenia wutianyii sp. nov. and Georgenia yuyongxinii sp. nov. isolated from plateau pika (Ochotona curzoniae) in the Qinghai-Tibet plateau of China.</title>
        <authorList>
            <person name="Tian Z."/>
        </authorList>
    </citation>
    <scope>NUCLEOTIDE SEQUENCE [LARGE SCALE GENOMIC DNA]</scope>
    <source>
        <strain evidence="5 6">JCM 15130</strain>
    </source>
</reference>
<dbReference type="AlphaFoldDB" id="A0A7J9UXU7"/>
<dbReference type="Proteomes" id="UP000429644">
    <property type="component" value="Unassembled WGS sequence"/>
</dbReference>
<gene>
    <name evidence="5" type="ORF">GB882_10990</name>
</gene>
<keyword evidence="3" id="KW-0269">Exonuclease</keyword>
<dbReference type="InterPro" id="IPR036420">
    <property type="entry name" value="BRCT_dom_sf"/>
</dbReference>
<comment type="caution">
    <text evidence="5">The sequence shown here is derived from an EMBL/GenBank/DDBJ whole genome shotgun (WGS) entry which is preliminary data.</text>
</comment>
<organism evidence="5 6">
    <name type="scientific">Georgenia ruanii</name>
    <dbReference type="NCBI Taxonomy" id="348442"/>
    <lineage>
        <taxon>Bacteria</taxon>
        <taxon>Bacillati</taxon>
        <taxon>Actinomycetota</taxon>
        <taxon>Actinomycetes</taxon>
        <taxon>Micrococcales</taxon>
        <taxon>Bogoriellaceae</taxon>
        <taxon>Georgenia</taxon>
    </lineage>
</organism>
<dbReference type="InterPro" id="IPR029024">
    <property type="entry name" value="TerB-like"/>
</dbReference>
<dbReference type="SUPFAM" id="SSF53098">
    <property type="entry name" value="Ribonuclease H-like"/>
    <property type="match status" value="1"/>
</dbReference>
<dbReference type="GO" id="GO:0003676">
    <property type="term" value="F:nucleic acid binding"/>
    <property type="evidence" value="ECO:0007669"/>
    <property type="project" value="InterPro"/>
</dbReference>
<evidence type="ECO:0000256" key="2">
    <source>
        <dbReference type="ARBA" id="ARBA00022801"/>
    </source>
</evidence>
<name>A0A7J9UXU7_9MICO</name>
<feature type="domain" description="Exonuclease" evidence="4">
    <location>
        <begin position="3"/>
        <end position="170"/>
    </location>
</feature>
<keyword evidence="2" id="KW-0378">Hydrolase</keyword>
<dbReference type="GO" id="GO:0008408">
    <property type="term" value="F:3'-5' exonuclease activity"/>
    <property type="evidence" value="ECO:0007669"/>
    <property type="project" value="TreeGrafter"/>
</dbReference>
<dbReference type="Gene3D" id="3.30.420.10">
    <property type="entry name" value="Ribonuclease H-like superfamily/Ribonuclease H"/>
    <property type="match status" value="1"/>
</dbReference>
<proteinExistence type="predicted"/>
<dbReference type="RefSeq" id="WP_152231891.1">
    <property type="nucleotide sequence ID" value="NZ_BAAAOT010000017.1"/>
</dbReference>
<dbReference type="PANTHER" id="PTHR30231">
    <property type="entry name" value="DNA POLYMERASE III SUBUNIT EPSILON"/>
    <property type="match status" value="1"/>
</dbReference>
<dbReference type="OrthoDB" id="190275at2"/>